<evidence type="ECO:0000313" key="6">
    <source>
        <dbReference type="EMBL" id="MEK8126853.1"/>
    </source>
</evidence>
<gene>
    <name evidence="6" type="ORF">WMW72_02920</name>
</gene>
<evidence type="ECO:0000256" key="3">
    <source>
        <dbReference type="ARBA" id="ARBA00022679"/>
    </source>
</evidence>
<comment type="similarity">
    <text evidence="1">Belongs to the glycosyltransferase 28 family.</text>
</comment>
<dbReference type="EMBL" id="JBBPCC010000001">
    <property type="protein sequence ID" value="MEK8126853.1"/>
    <property type="molecule type" value="Genomic_DNA"/>
</dbReference>
<evidence type="ECO:0000259" key="4">
    <source>
        <dbReference type="Pfam" id="PF00534"/>
    </source>
</evidence>
<dbReference type="Pfam" id="PF06925">
    <property type="entry name" value="MGDG_synth"/>
    <property type="match status" value="1"/>
</dbReference>
<dbReference type="GO" id="GO:0016757">
    <property type="term" value="F:glycosyltransferase activity"/>
    <property type="evidence" value="ECO:0007669"/>
    <property type="project" value="UniProtKB-KW"/>
</dbReference>
<organism evidence="6 7">
    <name type="scientific">Paenibacillus filicis</name>
    <dbReference type="NCBI Taxonomy" id="669464"/>
    <lineage>
        <taxon>Bacteria</taxon>
        <taxon>Bacillati</taxon>
        <taxon>Bacillota</taxon>
        <taxon>Bacilli</taxon>
        <taxon>Bacillales</taxon>
        <taxon>Paenibacillaceae</taxon>
        <taxon>Paenibacillus</taxon>
    </lineage>
</organism>
<feature type="domain" description="Diacylglycerol glucosyltransferase N-terminal" evidence="5">
    <location>
        <begin position="18"/>
        <end position="183"/>
    </location>
</feature>
<proteinExistence type="inferred from homology"/>
<dbReference type="SUPFAM" id="SSF53756">
    <property type="entry name" value="UDP-Glycosyltransferase/glycogen phosphorylase"/>
    <property type="match status" value="1"/>
</dbReference>
<evidence type="ECO:0000313" key="7">
    <source>
        <dbReference type="Proteomes" id="UP001469365"/>
    </source>
</evidence>
<dbReference type="RefSeq" id="WP_341413897.1">
    <property type="nucleotide sequence ID" value="NZ_JBBPCC010000001.1"/>
</dbReference>
<evidence type="ECO:0000259" key="5">
    <source>
        <dbReference type="Pfam" id="PF06925"/>
    </source>
</evidence>
<dbReference type="Gene3D" id="3.40.50.2000">
    <property type="entry name" value="Glycogen Phosphorylase B"/>
    <property type="match status" value="1"/>
</dbReference>
<keyword evidence="2 6" id="KW-0328">Glycosyltransferase</keyword>
<dbReference type="InterPro" id="IPR050519">
    <property type="entry name" value="Glycosyltransf_28_UgtP"/>
</dbReference>
<dbReference type="Pfam" id="PF00534">
    <property type="entry name" value="Glycos_transf_1"/>
    <property type="match status" value="1"/>
</dbReference>
<feature type="domain" description="Glycosyl transferase family 1" evidence="4">
    <location>
        <begin position="209"/>
        <end position="345"/>
    </location>
</feature>
<keyword evidence="3 6" id="KW-0808">Transferase</keyword>
<dbReference type="PANTHER" id="PTHR43025">
    <property type="entry name" value="MONOGALACTOSYLDIACYLGLYCEROL SYNTHASE"/>
    <property type="match status" value="1"/>
</dbReference>
<keyword evidence="7" id="KW-1185">Reference proteome</keyword>
<dbReference type="Proteomes" id="UP001469365">
    <property type="component" value="Unassembled WGS sequence"/>
</dbReference>
<evidence type="ECO:0000256" key="2">
    <source>
        <dbReference type="ARBA" id="ARBA00022676"/>
    </source>
</evidence>
<name>A0ABU9DGI0_9BACL</name>
<accession>A0ABU9DGI0</accession>
<dbReference type="EC" id="2.4.-.-" evidence="6"/>
<dbReference type="InterPro" id="IPR001296">
    <property type="entry name" value="Glyco_trans_1"/>
</dbReference>
<reference evidence="6 7" key="1">
    <citation type="submission" date="2024-04" db="EMBL/GenBank/DDBJ databases">
        <title>draft genome sequnece of Paenibacillus filicis.</title>
        <authorList>
            <person name="Kim D.-U."/>
        </authorList>
    </citation>
    <scope>NUCLEOTIDE SEQUENCE [LARGE SCALE GENOMIC DNA]</scope>
    <source>
        <strain evidence="6 7">KACC14197</strain>
    </source>
</reference>
<dbReference type="InterPro" id="IPR009695">
    <property type="entry name" value="Diacylglyc_glucosyltr_N"/>
</dbReference>
<comment type="caution">
    <text evidence="6">The sequence shown here is derived from an EMBL/GenBank/DDBJ whole genome shotgun (WGS) entry which is preliminary data.</text>
</comment>
<sequence>MHKLRNLLILTASYGDGHLQVSRVLQQKFEKYGFPGVRVIDLFEEAHPLMNKVTRFLYMNSGALSAYGLDYYGWSYYMTRNLRRESLLARCLNALGIQKLMNVIMQEQPDLLISTFPFGGISDQLKRRGILIPTCTILTDFVLHNRWIYSMPDRFFVATEQLRQSMVERGVPEQIITVSGIPIRDTFYMTESVTTGEPQHSILIMAGAYGVLRDMKKITEQLLELPDVRINVVCGKNQRLQSELEASFAGESRLHLHGFVDHIHELMNASSCVITKAGGITLSEAIHVNVPIVVFKPFPGQEKENAGFLSDQGVAFIANEIPELVRYVEIVLNDEGLRSQVREKASALQASYASERIVQDVLRMLPARALPQGWQGRSALELVDGGLHGT</sequence>
<dbReference type="PANTHER" id="PTHR43025:SF3">
    <property type="entry name" value="MONOGALACTOSYLDIACYLGLYCEROL SYNTHASE 1, CHLOROPLASTIC"/>
    <property type="match status" value="1"/>
</dbReference>
<protein>
    <submittedName>
        <fullName evidence="6">Glycosyltransferase</fullName>
        <ecNumber evidence="6">2.4.-.-</ecNumber>
    </submittedName>
</protein>
<evidence type="ECO:0000256" key="1">
    <source>
        <dbReference type="ARBA" id="ARBA00006962"/>
    </source>
</evidence>